<sequence length="61" mass="6431">MMVAAGQKPQPAIGHVRVFDCEAAKGRSGIGQVSGLVALHRGIEHAAAFSKRTHQTHSLIT</sequence>
<evidence type="ECO:0000313" key="2">
    <source>
        <dbReference type="Proteomes" id="UP000039021"/>
    </source>
</evidence>
<name>A0A916PA67_MYCTX</name>
<proteinExistence type="predicted"/>
<protein>
    <submittedName>
        <fullName evidence="1">Uncharacterized protein</fullName>
    </submittedName>
</protein>
<dbReference type="AlphaFoldDB" id="A0A916PA67"/>
<dbReference type="Proteomes" id="UP000039021">
    <property type="component" value="Unassembled WGS sequence"/>
</dbReference>
<evidence type="ECO:0000313" key="1">
    <source>
        <dbReference type="EMBL" id="CPB54199.1"/>
    </source>
</evidence>
<organism evidence="1 2">
    <name type="scientific">Mycobacterium tuberculosis</name>
    <dbReference type="NCBI Taxonomy" id="1773"/>
    <lineage>
        <taxon>Bacteria</taxon>
        <taxon>Bacillati</taxon>
        <taxon>Actinomycetota</taxon>
        <taxon>Actinomycetes</taxon>
        <taxon>Mycobacteriales</taxon>
        <taxon>Mycobacteriaceae</taxon>
        <taxon>Mycobacterium</taxon>
        <taxon>Mycobacterium tuberculosis complex</taxon>
    </lineage>
</organism>
<gene>
    <name evidence="1" type="ORF">ERS007739_05296</name>
</gene>
<accession>A0A916PA67</accession>
<comment type="caution">
    <text evidence="1">The sequence shown here is derived from an EMBL/GenBank/DDBJ whole genome shotgun (WGS) entry which is preliminary data.</text>
</comment>
<dbReference type="EMBL" id="CSBK01004085">
    <property type="protein sequence ID" value="CPB54199.1"/>
    <property type="molecule type" value="Genomic_DNA"/>
</dbReference>
<reference evidence="2" key="1">
    <citation type="submission" date="2015-03" db="EMBL/GenBank/DDBJ databases">
        <authorList>
            <consortium name="Pathogen Informatics"/>
        </authorList>
    </citation>
    <scope>NUCLEOTIDE SEQUENCE [LARGE SCALE GENOMIC DNA]</scope>
    <source>
        <strain evidence="2">N09902308</strain>
    </source>
</reference>